<dbReference type="Proteomes" id="UP000314294">
    <property type="component" value="Unassembled WGS sequence"/>
</dbReference>
<organism evidence="1 2">
    <name type="scientific">Liparis tanakae</name>
    <name type="common">Tanaka's snailfish</name>
    <dbReference type="NCBI Taxonomy" id="230148"/>
    <lineage>
        <taxon>Eukaryota</taxon>
        <taxon>Metazoa</taxon>
        <taxon>Chordata</taxon>
        <taxon>Craniata</taxon>
        <taxon>Vertebrata</taxon>
        <taxon>Euteleostomi</taxon>
        <taxon>Actinopterygii</taxon>
        <taxon>Neopterygii</taxon>
        <taxon>Teleostei</taxon>
        <taxon>Neoteleostei</taxon>
        <taxon>Acanthomorphata</taxon>
        <taxon>Eupercaria</taxon>
        <taxon>Perciformes</taxon>
        <taxon>Cottioidei</taxon>
        <taxon>Cottales</taxon>
        <taxon>Liparidae</taxon>
        <taxon>Liparis</taxon>
    </lineage>
</organism>
<evidence type="ECO:0000313" key="2">
    <source>
        <dbReference type="Proteomes" id="UP000314294"/>
    </source>
</evidence>
<comment type="caution">
    <text evidence="1">The sequence shown here is derived from an EMBL/GenBank/DDBJ whole genome shotgun (WGS) entry which is preliminary data.</text>
</comment>
<proteinExistence type="predicted"/>
<accession>A0A4Z2G829</accession>
<dbReference type="EMBL" id="SRLO01000643">
    <property type="protein sequence ID" value="TNN49726.1"/>
    <property type="molecule type" value="Genomic_DNA"/>
</dbReference>
<gene>
    <name evidence="1" type="ORF">EYF80_040075</name>
</gene>
<evidence type="ECO:0000313" key="1">
    <source>
        <dbReference type="EMBL" id="TNN49726.1"/>
    </source>
</evidence>
<keyword evidence="2" id="KW-1185">Reference proteome</keyword>
<dbReference type="AlphaFoldDB" id="A0A4Z2G829"/>
<protein>
    <submittedName>
        <fullName evidence="1">Uncharacterized protein</fullName>
    </submittedName>
</protein>
<sequence>MVFGTHSGALRAGDTRTESFLAALSSDWLGSEVTLPKPLPDWLACVTVDPDRVGLVAALLKEGDEQEHCCLRGGCAGRHVKSHLPLMQAEEWRITELTSWPCTWPYKGFEKEFTCGVDTLTHNL</sequence>
<name>A0A4Z2G829_9TELE</name>
<reference evidence="1 2" key="1">
    <citation type="submission" date="2019-03" db="EMBL/GenBank/DDBJ databases">
        <title>First draft genome of Liparis tanakae, snailfish: a comprehensive survey of snailfish specific genes.</title>
        <authorList>
            <person name="Kim W."/>
            <person name="Song I."/>
            <person name="Jeong J.-H."/>
            <person name="Kim D."/>
            <person name="Kim S."/>
            <person name="Ryu S."/>
            <person name="Song J.Y."/>
            <person name="Lee S.K."/>
        </authorList>
    </citation>
    <scope>NUCLEOTIDE SEQUENCE [LARGE SCALE GENOMIC DNA]</scope>
    <source>
        <tissue evidence="1">Muscle</tissue>
    </source>
</reference>